<feature type="domain" description="Restriction endonuclease type II-like" evidence="1">
    <location>
        <begin position="9"/>
        <end position="88"/>
    </location>
</feature>
<sequence>MDRHQTDSQIHWGNEGFCVDVACVHPLMPADVTVGVLTDFSRFHKTPDPIEWDIFRTRVLRSQGWELQRLWSPVLFRRAEELLQHVKNEHCQLSLPPTDKQVAAMVDQAHPPGAVRGLPLSFGPSLMKKGTAVRAHSSGVG</sequence>
<dbReference type="InterPro" id="IPR049468">
    <property type="entry name" value="Restrct_endonuc-II-like_dom"/>
</dbReference>
<name>A0ABP9P0U1_9BACT</name>
<gene>
    <name evidence="2" type="ORF">GCM10023213_11340</name>
</gene>
<evidence type="ECO:0000259" key="1">
    <source>
        <dbReference type="Pfam" id="PF18741"/>
    </source>
</evidence>
<evidence type="ECO:0000313" key="2">
    <source>
        <dbReference type="EMBL" id="GAA5136395.1"/>
    </source>
</evidence>
<evidence type="ECO:0000313" key="3">
    <source>
        <dbReference type="Proteomes" id="UP001499852"/>
    </source>
</evidence>
<organism evidence="2 3">
    <name type="scientific">Prosthecobacter algae</name>
    <dbReference type="NCBI Taxonomy" id="1144682"/>
    <lineage>
        <taxon>Bacteria</taxon>
        <taxon>Pseudomonadati</taxon>
        <taxon>Verrucomicrobiota</taxon>
        <taxon>Verrucomicrobiia</taxon>
        <taxon>Verrucomicrobiales</taxon>
        <taxon>Verrucomicrobiaceae</taxon>
        <taxon>Prosthecobacter</taxon>
    </lineage>
</organism>
<keyword evidence="3" id="KW-1185">Reference proteome</keyword>
<reference evidence="3" key="1">
    <citation type="journal article" date="2019" name="Int. J. Syst. Evol. Microbiol.">
        <title>The Global Catalogue of Microorganisms (GCM) 10K type strain sequencing project: providing services to taxonomists for standard genome sequencing and annotation.</title>
        <authorList>
            <consortium name="The Broad Institute Genomics Platform"/>
            <consortium name="The Broad Institute Genome Sequencing Center for Infectious Disease"/>
            <person name="Wu L."/>
            <person name="Ma J."/>
        </authorList>
    </citation>
    <scope>NUCLEOTIDE SEQUENCE [LARGE SCALE GENOMIC DNA]</scope>
    <source>
        <strain evidence="3">JCM 18053</strain>
    </source>
</reference>
<dbReference type="RefSeq" id="WP_425571976.1">
    <property type="nucleotide sequence ID" value="NZ_BAABIA010000002.1"/>
</dbReference>
<dbReference type="Proteomes" id="UP001499852">
    <property type="component" value="Unassembled WGS sequence"/>
</dbReference>
<dbReference type="Pfam" id="PF18741">
    <property type="entry name" value="MTES_1575"/>
    <property type="match status" value="1"/>
</dbReference>
<dbReference type="EMBL" id="BAABIA010000002">
    <property type="protein sequence ID" value="GAA5136395.1"/>
    <property type="molecule type" value="Genomic_DNA"/>
</dbReference>
<comment type="caution">
    <text evidence="2">The sequence shown here is derived from an EMBL/GenBank/DDBJ whole genome shotgun (WGS) entry which is preliminary data.</text>
</comment>
<protein>
    <recommendedName>
        <fullName evidence="1">Restriction endonuclease type II-like domain-containing protein</fullName>
    </recommendedName>
</protein>
<proteinExistence type="predicted"/>
<accession>A0ABP9P0U1</accession>